<dbReference type="Gene3D" id="3.40.50.150">
    <property type="entry name" value="Vaccinia Virus protein VP39"/>
    <property type="match status" value="1"/>
</dbReference>
<dbReference type="CDD" id="cd02440">
    <property type="entry name" value="AdoMet_MTases"/>
    <property type="match status" value="1"/>
</dbReference>
<dbReference type="Pfam" id="PF08241">
    <property type="entry name" value="Methyltransf_11"/>
    <property type="match status" value="1"/>
</dbReference>
<keyword evidence="2" id="KW-0489">Methyltransferase</keyword>
<dbReference type="InterPro" id="IPR013216">
    <property type="entry name" value="Methyltransf_11"/>
</dbReference>
<feature type="domain" description="Methyltransferase type 11" evidence="4">
    <location>
        <begin position="42"/>
        <end position="134"/>
    </location>
</feature>
<protein>
    <recommendedName>
        <fullName evidence="4">Methyltransferase type 11 domain-containing protein</fullName>
    </recommendedName>
</protein>
<name>A0A919Y1F0_9BACL</name>
<dbReference type="AlphaFoldDB" id="A0A919Y1F0"/>
<reference evidence="5" key="1">
    <citation type="submission" date="2021-03" db="EMBL/GenBank/DDBJ databases">
        <title>Antimicrobial resistance genes in bacteria isolated from Japanese honey, and their potential for conferring macrolide and lincosamide resistance in the American foulbrood pathogen Paenibacillus larvae.</title>
        <authorList>
            <person name="Okamoto M."/>
            <person name="Kumagai M."/>
            <person name="Kanamori H."/>
            <person name="Takamatsu D."/>
        </authorList>
    </citation>
    <scope>NUCLEOTIDE SEQUENCE</scope>
    <source>
        <strain evidence="5">J41TS4</strain>
    </source>
</reference>
<gene>
    <name evidence="5" type="ORF">J41TS4_13460</name>
</gene>
<dbReference type="SUPFAM" id="SSF53335">
    <property type="entry name" value="S-adenosyl-L-methionine-dependent methyltransferases"/>
    <property type="match status" value="1"/>
</dbReference>
<evidence type="ECO:0000256" key="3">
    <source>
        <dbReference type="ARBA" id="ARBA00022679"/>
    </source>
</evidence>
<organism evidence="5 6">
    <name type="scientific">Paenibacillus apis</name>
    <dbReference type="NCBI Taxonomy" id="1792174"/>
    <lineage>
        <taxon>Bacteria</taxon>
        <taxon>Bacillati</taxon>
        <taxon>Bacillota</taxon>
        <taxon>Bacilli</taxon>
        <taxon>Bacillales</taxon>
        <taxon>Paenibacillaceae</taxon>
        <taxon>Paenibacillus</taxon>
    </lineage>
</organism>
<evidence type="ECO:0000256" key="2">
    <source>
        <dbReference type="ARBA" id="ARBA00022603"/>
    </source>
</evidence>
<comment type="caution">
    <text evidence="5">The sequence shown here is derived from an EMBL/GenBank/DDBJ whole genome shotgun (WGS) entry which is preliminary data.</text>
</comment>
<dbReference type="EMBL" id="BORS01000004">
    <property type="protein sequence ID" value="GIO41588.1"/>
    <property type="molecule type" value="Genomic_DNA"/>
</dbReference>
<dbReference type="PANTHER" id="PTHR44942">
    <property type="entry name" value="METHYLTRANSF_11 DOMAIN-CONTAINING PROTEIN"/>
    <property type="match status" value="1"/>
</dbReference>
<comment type="similarity">
    <text evidence="1">Belongs to the methyltransferase superfamily.</text>
</comment>
<dbReference type="GO" id="GO:0032259">
    <property type="term" value="P:methylation"/>
    <property type="evidence" value="ECO:0007669"/>
    <property type="project" value="UniProtKB-KW"/>
</dbReference>
<evidence type="ECO:0000256" key="1">
    <source>
        <dbReference type="ARBA" id="ARBA00008361"/>
    </source>
</evidence>
<dbReference type="InterPro" id="IPR029063">
    <property type="entry name" value="SAM-dependent_MTases_sf"/>
</dbReference>
<proteinExistence type="inferred from homology"/>
<keyword evidence="6" id="KW-1185">Reference proteome</keyword>
<keyword evidence="3" id="KW-0808">Transferase</keyword>
<dbReference type="GO" id="GO:0008757">
    <property type="term" value="F:S-adenosylmethionine-dependent methyltransferase activity"/>
    <property type="evidence" value="ECO:0007669"/>
    <property type="project" value="InterPro"/>
</dbReference>
<dbReference type="RefSeq" id="WP_301625887.1">
    <property type="nucleotide sequence ID" value="NZ_BORS01000004.1"/>
</dbReference>
<accession>A0A919Y1F0</accession>
<evidence type="ECO:0000313" key="6">
    <source>
        <dbReference type="Proteomes" id="UP000678895"/>
    </source>
</evidence>
<dbReference type="Proteomes" id="UP000678895">
    <property type="component" value="Unassembled WGS sequence"/>
</dbReference>
<dbReference type="PANTHER" id="PTHR44942:SF4">
    <property type="entry name" value="METHYLTRANSFERASE TYPE 11 DOMAIN-CONTAINING PROTEIN"/>
    <property type="match status" value="1"/>
</dbReference>
<dbReference type="InterPro" id="IPR051052">
    <property type="entry name" value="Diverse_substrate_MTase"/>
</dbReference>
<sequence>MDLRLTFNEDVSNYERLRPTYTDELFDDAIRFSSLSRNKRALEIGIGTGQATLPFLNTGCKVTAIEIGEKLAQFSREKFAEFKSFEVINQDFESVQLDENAYDLVYSASAFHWIPQEIGLPKVYGLLKSGGVFAWFSTQPFPAQEHTHIHEALQKVYDKYSEFFGEQRPKLDPQIKQQQLEKKRLGRFNALRHYGFVDVTDKFYYGTRTFNAKDYTILISTYSDHKAMPEEIRIPFLKEIYDIIDRCGGKFTLSDTMLLCMGIKP</sequence>
<evidence type="ECO:0000313" key="5">
    <source>
        <dbReference type="EMBL" id="GIO41588.1"/>
    </source>
</evidence>
<evidence type="ECO:0000259" key="4">
    <source>
        <dbReference type="Pfam" id="PF08241"/>
    </source>
</evidence>